<organism evidence="4 5">
    <name type="scientific">Actinomadura physcomitrii</name>
    <dbReference type="NCBI Taxonomy" id="2650748"/>
    <lineage>
        <taxon>Bacteria</taxon>
        <taxon>Bacillati</taxon>
        <taxon>Actinomycetota</taxon>
        <taxon>Actinomycetes</taxon>
        <taxon>Streptosporangiales</taxon>
        <taxon>Thermomonosporaceae</taxon>
        <taxon>Actinomadura</taxon>
    </lineage>
</organism>
<keyword evidence="5" id="KW-1185">Reference proteome</keyword>
<dbReference type="Gene3D" id="1.10.357.40">
    <property type="entry name" value="YbiA-like"/>
    <property type="match status" value="1"/>
</dbReference>
<feature type="domain" description="NADAR" evidence="3">
    <location>
        <begin position="20"/>
        <end position="173"/>
    </location>
</feature>
<comment type="catalytic activity">
    <reaction evidence="1">
        <text>5-amino-6-(5-phospho-D-ribosylamino)uracil + H2O = 5,6-diaminouracil + D-ribose 5-phosphate</text>
        <dbReference type="Rhea" id="RHEA:55020"/>
        <dbReference type="ChEBI" id="CHEBI:15377"/>
        <dbReference type="ChEBI" id="CHEBI:46252"/>
        <dbReference type="ChEBI" id="CHEBI:58453"/>
        <dbReference type="ChEBI" id="CHEBI:78346"/>
    </reaction>
</comment>
<dbReference type="SUPFAM" id="SSF143990">
    <property type="entry name" value="YbiA-like"/>
    <property type="match status" value="1"/>
</dbReference>
<dbReference type="NCBIfam" id="TIGR02464">
    <property type="entry name" value="ribofla_fusion"/>
    <property type="match status" value="1"/>
</dbReference>
<evidence type="ECO:0000259" key="3">
    <source>
        <dbReference type="Pfam" id="PF08719"/>
    </source>
</evidence>
<evidence type="ECO:0000256" key="1">
    <source>
        <dbReference type="ARBA" id="ARBA00000022"/>
    </source>
</evidence>
<dbReference type="EMBL" id="WBMS02000006">
    <property type="protein sequence ID" value="MWA00740.1"/>
    <property type="molecule type" value="Genomic_DNA"/>
</dbReference>
<accession>A0A6I4M6X6</accession>
<dbReference type="InterPro" id="IPR037238">
    <property type="entry name" value="YbiA-like_sf"/>
</dbReference>
<dbReference type="RefSeq" id="WP_151593261.1">
    <property type="nucleotide sequence ID" value="NZ_WBMS02000006.1"/>
</dbReference>
<protein>
    <submittedName>
        <fullName evidence="4">DUF1768 domain-containing protein</fullName>
    </submittedName>
</protein>
<dbReference type="InterPro" id="IPR012816">
    <property type="entry name" value="NADAR"/>
</dbReference>
<proteinExistence type="predicted"/>
<name>A0A6I4M6X6_9ACTN</name>
<dbReference type="CDD" id="cd15457">
    <property type="entry name" value="NADAR"/>
    <property type="match status" value="1"/>
</dbReference>
<gene>
    <name evidence="4" type="ORF">F8568_010190</name>
</gene>
<comment type="catalytic activity">
    <reaction evidence="2">
        <text>2,5-diamino-6-hydroxy-4-(5-phosphoribosylamino)-pyrimidine + H2O = 2,5,6-triamino-4-hydroxypyrimidine + D-ribose 5-phosphate</text>
        <dbReference type="Rhea" id="RHEA:23436"/>
        <dbReference type="ChEBI" id="CHEBI:15377"/>
        <dbReference type="ChEBI" id="CHEBI:58614"/>
        <dbReference type="ChEBI" id="CHEBI:78346"/>
        <dbReference type="ChEBI" id="CHEBI:137796"/>
    </reaction>
</comment>
<dbReference type="AlphaFoldDB" id="A0A6I4M6X6"/>
<evidence type="ECO:0000313" key="4">
    <source>
        <dbReference type="EMBL" id="MWA00740.1"/>
    </source>
</evidence>
<dbReference type="Pfam" id="PF08719">
    <property type="entry name" value="NADAR"/>
    <property type="match status" value="1"/>
</dbReference>
<evidence type="ECO:0000256" key="2">
    <source>
        <dbReference type="ARBA" id="ARBA00000751"/>
    </source>
</evidence>
<sequence>MDVQQLIRLHAEGTPPKYLFFWGHRTPGPGYLSQWWPSPFTVDGVTYATAEHYMMAEKARLFSDDETAAAVVAAPHPGAAKDLGRRVRGFDDDAWTAHRTSIVVAGNRAKFAQNPELRDYLVGTRARVLAEASPLDRVWGIGLAADDPRALDPAEWQGENLLGFALMTVRDSLSG</sequence>
<evidence type="ECO:0000313" key="5">
    <source>
        <dbReference type="Proteomes" id="UP000462055"/>
    </source>
</evidence>
<dbReference type="Proteomes" id="UP000462055">
    <property type="component" value="Unassembled WGS sequence"/>
</dbReference>
<reference evidence="4" key="1">
    <citation type="submission" date="2019-12" db="EMBL/GenBank/DDBJ databases">
        <title>Actinomadura physcomitrii sp. nov., a novel actinomycete isolated from moss [Physcomitrium sphaericum (Ludw) Fuernr].</title>
        <authorList>
            <person name="Zhuang X."/>
        </authorList>
    </citation>
    <scope>NUCLEOTIDE SEQUENCE [LARGE SCALE GENOMIC DNA]</scope>
    <source>
        <strain evidence="4">LD22</strain>
    </source>
</reference>
<comment type="caution">
    <text evidence="4">The sequence shown here is derived from an EMBL/GenBank/DDBJ whole genome shotgun (WGS) entry which is preliminary data.</text>
</comment>